<name>A0ABD0UWP8_DENTH</name>
<evidence type="ECO:0000256" key="1">
    <source>
        <dbReference type="SAM" id="MobiDB-lite"/>
    </source>
</evidence>
<feature type="compositionally biased region" description="Basic and acidic residues" evidence="1">
    <location>
        <begin position="10"/>
        <end position="19"/>
    </location>
</feature>
<comment type="caution">
    <text evidence="2">The sequence shown here is derived from an EMBL/GenBank/DDBJ whole genome shotgun (WGS) entry which is preliminary data.</text>
</comment>
<reference evidence="2 3" key="1">
    <citation type="journal article" date="2024" name="Plant Biotechnol. J.">
        <title>Dendrobium thyrsiflorum genome and its molecular insights into genes involved in important horticultural traits.</title>
        <authorList>
            <person name="Chen B."/>
            <person name="Wang J.Y."/>
            <person name="Zheng P.J."/>
            <person name="Li K.L."/>
            <person name="Liang Y.M."/>
            <person name="Chen X.F."/>
            <person name="Zhang C."/>
            <person name="Zhao X."/>
            <person name="He X."/>
            <person name="Zhang G.Q."/>
            <person name="Liu Z.J."/>
            <person name="Xu Q."/>
        </authorList>
    </citation>
    <scope>NUCLEOTIDE SEQUENCE [LARGE SCALE GENOMIC DNA]</scope>
    <source>
        <strain evidence="2">GZMU011</strain>
    </source>
</reference>
<sequence length="66" mass="6715">MIHIGISHAIIDDQGDRRKGVGGGQGKGRGWPKAREGMVGAAKGGEGDGEDGSRVERGRGGCGEVE</sequence>
<dbReference type="Proteomes" id="UP001552299">
    <property type="component" value="Unassembled WGS sequence"/>
</dbReference>
<accession>A0ABD0UWP8</accession>
<evidence type="ECO:0000313" key="2">
    <source>
        <dbReference type="EMBL" id="KAL0914563.1"/>
    </source>
</evidence>
<evidence type="ECO:0000313" key="3">
    <source>
        <dbReference type="Proteomes" id="UP001552299"/>
    </source>
</evidence>
<organism evidence="2 3">
    <name type="scientific">Dendrobium thyrsiflorum</name>
    <name type="common">Pinecone-like raceme dendrobium</name>
    <name type="synonym">Orchid</name>
    <dbReference type="NCBI Taxonomy" id="117978"/>
    <lineage>
        <taxon>Eukaryota</taxon>
        <taxon>Viridiplantae</taxon>
        <taxon>Streptophyta</taxon>
        <taxon>Embryophyta</taxon>
        <taxon>Tracheophyta</taxon>
        <taxon>Spermatophyta</taxon>
        <taxon>Magnoliopsida</taxon>
        <taxon>Liliopsida</taxon>
        <taxon>Asparagales</taxon>
        <taxon>Orchidaceae</taxon>
        <taxon>Epidendroideae</taxon>
        <taxon>Malaxideae</taxon>
        <taxon>Dendrobiinae</taxon>
        <taxon>Dendrobium</taxon>
    </lineage>
</organism>
<feature type="region of interest" description="Disordered" evidence="1">
    <location>
        <begin position="1"/>
        <end position="66"/>
    </location>
</feature>
<keyword evidence="3" id="KW-1185">Reference proteome</keyword>
<gene>
    <name evidence="2" type="ORF">M5K25_014922</name>
</gene>
<dbReference type="EMBL" id="JANQDX010000012">
    <property type="protein sequence ID" value="KAL0914563.1"/>
    <property type="molecule type" value="Genomic_DNA"/>
</dbReference>
<proteinExistence type="predicted"/>
<protein>
    <submittedName>
        <fullName evidence="2">Uncharacterized protein</fullName>
    </submittedName>
</protein>
<dbReference type="AlphaFoldDB" id="A0ABD0UWP8"/>